<comment type="caution">
    <text evidence="16">The sequence shown here is derived from an EMBL/GenBank/DDBJ whole genome shotgun (WGS) entry which is preliminary data.</text>
</comment>
<evidence type="ECO:0000256" key="5">
    <source>
        <dbReference type="ARBA" id="ARBA00022692"/>
    </source>
</evidence>
<keyword evidence="13" id="KW-0732">Signal</keyword>
<keyword evidence="17" id="KW-1185">Reference proteome</keyword>
<evidence type="ECO:0000256" key="9">
    <source>
        <dbReference type="ARBA" id="ARBA00023136"/>
    </source>
</evidence>
<keyword evidence="7" id="KW-0406">Ion transport</keyword>
<evidence type="ECO:0000313" key="17">
    <source>
        <dbReference type="Proteomes" id="UP000561459"/>
    </source>
</evidence>
<feature type="domain" description="TonB-dependent receptor plug" evidence="15">
    <location>
        <begin position="44"/>
        <end position="155"/>
    </location>
</feature>
<dbReference type="Pfam" id="PF00593">
    <property type="entry name" value="TonB_dep_Rec_b-barrel"/>
    <property type="match status" value="1"/>
</dbReference>
<dbReference type="GO" id="GO:0009279">
    <property type="term" value="C:cell outer membrane"/>
    <property type="evidence" value="ECO:0007669"/>
    <property type="project" value="UniProtKB-SubCell"/>
</dbReference>
<evidence type="ECO:0000256" key="6">
    <source>
        <dbReference type="ARBA" id="ARBA00023004"/>
    </source>
</evidence>
<keyword evidence="16" id="KW-0675">Receptor</keyword>
<evidence type="ECO:0000256" key="2">
    <source>
        <dbReference type="ARBA" id="ARBA00022448"/>
    </source>
</evidence>
<evidence type="ECO:0000256" key="8">
    <source>
        <dbReference type="ARBA" id="ARBA00023077"/>
    </source>
</evidence>
<dbReference type="PROSITE" id="PS52016">
    <property type="entry name" value="TONB_DEPENDENT_REC_3"/>
    <property type="match status" value="1"/>
</dbReference>
<keyword evidence="10 11" id="KW-0998">Cell outer membrane</keyword>
<feature type="chain" id="PRO_5030509126" evidence="13">
    <location>
        <begin position="17"/>
        <end position="731"/>
    </location>
</feature>
<evidence type="ECO:0000256" key="4">
    <source>
        <dbReference type="ARBA" id="ARBA00022496"/>
    </source>
</evidence>
<comment type="subcellular location">
    <subcellularLocation>
        <location evidence="1 11">Cell outer membrane</location>
        <topology evidence="1 11">Multi-pass membrane protein</topology>
    </subcellularLocation>
</comment>
<evidence type="ECO:0000259" key="15">
    <source>
        <dbReference type="Pfam" id="PF07715"/>
    </source>
</evidence>
<dbReference type="SUPFAM" id="SSF56935">
    <property type="entry name" value="Porins"/>
    <property type="match status" value="1"/>
</dbReference>
<keyword evidence="9 11" id="KW-0472">Membrane</keyword>
<dbReference type="PANTHER" id="PTHR32552">
    <property type="entry name" value="FERRICHROME IRON RECEPTOR-RELATED"/>
    <property type="match status" value="1"/>
</dbReference>
<dbReference type="InterPro" id="IPR039426">
    <property type="entry name" value="TonB-dep_rcpt-like"/>
</dbReference>
<dbReference type="Gene3D" id="2.40.170.20">
    <property type="entry name" value="TonB-dependent receptor, beta-barrel domain"/>
    <property type="match status" value="1"/>
</dbReference>
<dbReference type="GO" id="GO:0006826">
    <property type="term" value="P:iron ion transport"/>
    <property type="evidence" value="ECO:0007669"/>
    <property type="project" value="UniProtKB-KW"/>
</dbReference>
<evidence type="ECO:0000256" key="12">
    <source>
        <dbReference type="RuleBase" id="RU003357"/>
    </source>
</evidence>
<dbReference type="Pfam" id="PF07715">
    <property type="entry name" value="Plug"/>
    <property type="match status" value="1"/>
</dbReference>
<dbReference type="RefSeq" id="WP_183616350.1">
    <property type="nucleotide sequence ID" value="NZ_JACIDY010000002.1"/>
</dbReference>
<dbReference type="Proteomes" id="UP000561459">
    <property type="component" value="Unassembled WGS sequence"/>
</dbReference>
<keyword evidence="3 11" id="KW-1134">Transmembrane beta strand</keyword>
<accession>A0A7W6FXS5</accession>
<comment type="similarity">
    <text evidence="11 12">Belongs to the TonB-dependent receptor family.</text>
</comment>
<keyword evidence="2 11" id="KW-0813">Transport</keyword>
<evidence type="ECO:0000256" key="10">
    <source>
        <dbReference type="ARBA" id="ARBA00023237"/>
    </source>
</evidence>
<keyword evidence="4" id="KW-0410">Iron transport</keyword>
<evidence type="ECO:0000313" key="16">
    <source>
        <dbReference type="EMBL" id="MBB3939659.1"/>
    </source>
</evidence>
<keyword evidence="8 12" id="KW-0798">TonB box</keyword>
<evidence type="ECO:0000256" key="3">
    <source>
        <dbReference type="ARBA" id="ARBA00022452"/>
    </source>
</evidence>
<dbReference type="AlphaFoldDB" id="A0A7W6FXS5"/>
<protein>
    <submittedName>
        <fullName evidence="16">Outer membrane receptor protein involved in Fe transport</fullName>
    </submittedName>
</protein>
<keyword evidence="5 11" id="KW-0812">Transmembrane</keyword>
<dbReference type="InterPro" id="IPR012910">
    <property type="entry name" value="Plug_dom"/>
</dbReference>
<reference evidence="16 17" key="1">
    <citation type="submission" date="2020-08" db="EMBL/GenBank/DDBJ databases">
        <title>Genomic Encyclopedia of Type Strains, Phase IV (KMG-IV): sequencing the most valuable type-strain genomes for metagenomic binning, comparative biology and taxonomic classification.</title>
        <authorList>
            <person name="Goeker M."/>
        </authorList>
    </citation>
    <scope>NUCLEOTIDE SEQUENCE [LARGE SCALE GENOMIC DNA]</scope>
    <source>
        <strain evidence="16 17">DSM 27568</strain>
    </source>
</reference>
<proteinExistence type="inferred from homology"/>
<dbReference type="PANTHER" id="PTHR32552:SF81">
    <property type="entry name" value="TONB-DEPENDENT OUTER MEMBRANE RECEPTOR"/>
    <property type="match status" value="1"/>
</dbReference>
<dbReference type="InterPro" id="IPR036942">
    <property type="entry name" value="Beta-barrel_TonB_sf"/>
</dbReference>
<evidence type="ECO:0000256" key="7">
    <source>
        <dbReference type="ARBA" id="ARBA00023065"/>
    </source>
</evidence>
<dbReference type="EMBL" id="JACIDY010000002">
    <property type="protein sequence ID" value="MBB3939659.1"/>
    <property type="molecule type" value="Genomic_DNA"/>
</dbReference>
<sequence length="731" mass="79317">MAGLLALALLPATAMAQEVGSTAGANGSLSSDIIVTAQKREERLQDVPVPVTAVTASALLEQNQLKAQDFFSSVPGLNLQFQNNRANLSIRGITTGPATGNPVVGYTIDDVPYGSSAGLAGLFGSAPDLDPSELARIEVLRGPQGTLYGASSMGGLVKYVTVDPSTEGFSGVVGAGLNTIRGSGGDVGYNVRGAVNVPVTETVAVRASAFTREDPGYIDNIVTGRDNVNKVRVTGGRLSALWKPSSDFSLKLSALIQERKIFGSSDVDSSTGSRYKQTNQFGTGPSEWKNQSYSAVINASLGNSMLTSLTGYSISDNYDTVDFSAAALTALWPDVYGNPQVTRWATTLRQEYRVKKFSQEVRVSTPITDDIDWIVGGFFTKEATKYAIITFATDATNGDVYGLPIVWRDNLTFKEYAGFTNLSVRLSDRFDLQGGLRYSENKQRLHHREFTFFGPPEGLFSTPSSKGHALTYHFTPRFKISRDHMIYGRIASGYRPGGPNATCDVGIPCSYRPDKTVNYELGAKGDLFDRSLSYDISLYLIDWKDIQVTQVAPSGTFNYNANANRARSRGVEASFEARPTEGLTLTAWGAYTDATLREDFTALSAVYAAKGDRLPYSSRWSGRVSANQEVPLSETVTGFANLAVSYVGLRKGEFVPSAAQAALRQTYPAYTQFDLNGGFKGDTWRVNLFVQNLTNKRGFTGGGFNNQTTFNPLWFNYTQPRTLGVNVEKTF</sequence>
<organism evidence="16 17">
    <name type="scientific">Novosphingobium fluoreni</name>
    <dbReference type="NCBI Taxonomy" id="1391222"/>
    <lineage>
        <taxon>Bacteria</taxon>
        <taxon>Pseudomonadati</taxon>
        <taxon>Pseudomonadota</taxon>
        <taxon>Alphaproteobacteria</taxon>
        <taxon>Sphingomonadales</taxon>
        <taxon>Sphingomonadaceae</taxon>
        <taxon>Novosphingobium</taxon>
    </lineage>
</organism>
<feature type="signal peptide" evidence="13">
    <location>
        <begin position="1"/>
        <end position="16"/>
    </location>
</feature>
<evidence type="ECO:0000259" key="14">
    <source>
        <dbReference type="Pfam" id="PF00593"/>
    </source>
</evidence>
<keyword evidence="6" id="KW-0408">Iron</keyword>
<evidence type="ECO:0000256" key="1">
    <source>
        <dbReference type="ARBA" id="ARBA00004571"/>
    </source>
</evidence>
<feature type="domain" description="TonB-dependent receptor-like beta-barrel" evidence="14">
    <location>
        <begin position="270"/>
        <end position="693"/>
    </location>
</feature>
<evidence type="ECO:0000256" key="11">
    <source>
        <dbReference type="PROSITE-ProRule" id="PRU01360"/>
    </source>
</evidence>
<evidence type="ECO:0000256" key="13">
    <source>
        <dbReference type="SAM" id="SignalP"/>
    </source>
</evidence>
<dbReference type="InterPro" id="IPR000531">
    <property type="entry name" value="Beta-barrel_TonB"/>
</dbReference>
<gene>
    <name evidence="16" type="ORF">GGR39_001299</name>
</gene>
<name>A0A7W6FXS5_9SPHN</name>